<dbReference type="Pfam" id="PF14200">
    <property type="entry name" value="RicinB_lectin_2"/>
    <property type="match status" value="1"/>
</dbReference>
<keyword evidence="4" id="KW-1185">Reference proteome</keyword>
<name>A0ABU2MRF7_9ACTN</name>
<dbReference type="Proteomes" id="UP001183246">
    <property type="component" value="Unassembled WGS sequence"/>
</dbReference>
<dbReference type="InterPro" id="IPR000772">
    <property type="entry name" value="Ricin_B_lectin"/>
</dbReference>
<proteinExistence type="predicted"/>
<evidence type="ECO:0000256" key="1">
    <source>
        <dbReference type="SAM" id="SignalP"/>
    </source>
</evidence>
<dbReference type="CDD" id="cd00161">
    <property type="entry name" value="beta-trefoil_Ricin-like"/>
    <property type="match status" value="1"/>
</dbReference>
<evidence type="ECO:0000259" key="2">
    <source>
        <dbReference type="Pfam" id="PF14200"/>
    </source>
</evidence>
<dbReference type="PROSITE" id="PS50231">
    <property type="entry name" value="RICIN_B_LECTIN"/>
    <property type="match status" value="1"/>
</dbReference>
<dbReference type="RefSeq" id="WP_311705332.1">
    <property type="nucleotide sequence ID" value="NZ_JAVREL010000008.1"/>
</dbReference>
<feature type="signal peptide" evidence="1">
    <location>
        <begin position="1"/>
        <end position="25"/>
    </location>
</feature>
<protein>
    <submittedName>
        <fullName evidence="3">RICIN domain-containing protein</fullName>
    </submittedName>
</protein>
<comment type="caution">
    <text evidence="3">The sequence shown here is derived from an EMBL/GenBank/DDBJ whole genome shotgun (WGS) entry which is preliminary data.</text>
</comment>
<dbReference type="Gene3D" id="2.80.10.50">
    <property type="match status" value="1"/>
</dbReference>
<keyword evidence="1" id="KW-0732">Signal</keyword>
<organism evidence="3 4">
    <name type="scientific">Streptomyces litchfieldiae</name>
    <dbReference type="NCBI Taxonomy" id="3075543"/>
    <lineage>
        <taxon>Bacteria</taxon>
        <taxon>Bacillati</taxon>
        <taxon>Actinomycetota</taxon>
        <taxon>Actinomycetes</taxon>
        <taxon>Kitasatosporales</taxon>
        <taxon>Streptomycetaceae</taxon>
        <taxon>Streptomyces</taxon>
    </lineage>
</organism>
<sequence>MRRNLPLAAGAAAALITLTTGTAQAADAPLTMLIGDASLSLYASAAPADGTANDPYVRMLRLAGAPEQHWQFAANGESTTIVNVGTGGCLGIDPAGLLPYATLSHCTGDRTQLWDLKWDDIGTVFVNAGTGECLTQPPTFTPPGAGDRLTVTRCDGGESQSFSIVW</sequence>
<evidence type="ECO:0000313" key="4">
    <source>
        <dbReference type="Proteomes" id="UP001183246"/>
    </source>
</evidence>
<dbReference type="InterPro" id="IPR035992">
    <property type="entry name" value="Ricin_B-like_lectins"/>
</dbReference>
<feature type="chain" id="PRO_5046825298" evidence="1">
    <location>
        <begin position="26"/>
        <end position="166"/>
    </location>
</feature>
<gene>
    <name evidence="3" type="ORF">RM590_16535</name>
</gene>
<reference evidence="4" key="1">
    <citation type="submission" date="2023-07" db="EMBL/GenBank/DDBJ databases">
        <title>30 novel species of actinomycetes from the DSMZ collection.</title>
        <authorList>
            <person name="Nouioui I."/>
        </authorList>
    </citation>
    <scope>NUCLEOTIDE SEQUENCE [LARGE SCALE GENOMIC DNA]</scope>
    <source>
        <strain evidence="4">DSM 44938</strain>
    </source>
</reference>
<dbReference type="EMBL" id="JAVREL010000008">
    <property type="protein sequence ID" value="MDT0344212.1"/>
    <property type="molecule type" value="Genomic_DNA"/>
</dbReference>
<dbReference type="SUPFAM" id="SSF50370">
    <property type="entry name" value="Ricin B-like lectins"/>
    <property type="match status" value="1"/>
</dbReference>
<feature type="domain" description="Ricin B lectin" evidence="2">
    <location>
        <begin position="67"/>
        <end position="135"/>
    </location>
</feature>
<evidence type="ECO:0000313" key="3">
    <source>
        <dbReference type="EMBL" id="MDT0344212.1"/>
    </source>
</evidence>
<accession>A0ABU2MRF7</accession>